<evidence type="ECO:0000313" key="1">
    <source>
        <dbReference type="EMBL" id="CUQ68070.1"/>
    </source>
</evidence>
<reference evidence="2" key="1">
    <citation type="submission" date="2015-09" db="EMBL/GenBank/DDBJ databases">
        <authorList>
            <person name="Daims H."/>
        </authorList>
    </citation>
    <scope>NUCLEOTIDE SEQUENCE [LARGE SCALE GENOMIC DNA]</scope>
</reference>
<gene>
    <name evidence="1" type="ORF">NITINOP_3098</name>
</gene>
<evidence type="ECO:0000313" key="2">
    <source>
        <dbReference type="Proteomes" id="UP000066284"/>
    </source>
</evidence>
<dbReference type="EMBL" id="LN885086">
    <property type="protein sequence ID" value="CUQ68070.1"/>
    <property type="molecule type" value="Genomic_DNA"/>
</dbReference>
<dbReference type="Gene3D" id="3.90.550.10">
    <property type="entry name" value="Spore Coat Polysaccharide Biosynthesis Protein SpsA, Chain A"/>
    <property type="match status" value="1"/>
</dbReference>
<protein>
    <submittedName>
        <fullName evidence="1">Uncharacterized protein</fullName>
    </submittedName>
</protein>
<organism evidence="1 2">
    <name type="scientific">Candidatus Nitrospira inopinata</name>
    <dbReference type="NCBI Taxonomy" id="1715989"/>
    <lineage>
        <taxon>Bacteria</taxon>
        <taxon>Pseudomonadati</taxon>
        <taxon>Nitrospirota</taxon>
        <taxon>Nitrospiria</taxon>
        <taxon>Nitrospirales</taxon>
        <taxon>Nitrospiraceae</taxon>
        <taxon>Nitrospira</taxon>
    </lineage>
</organism>
<dbReference type="RefSeq" id="WP_062487119.1">
    <property type="nucleotide sequence ID" value="NZ_LN885086.1"/>
</dbReference>
<dbReference type="OrthoDB" id="9785375at2"/>
<dbReference type="KEGG" id="nio:NITINOP_3098"/>
<dbReference type="InterPro" id="IPR029044">
    <property type="entry name" value="Nucleotide-diphossugar_trans"/>
</dbReference>
<sequence length="305" mass="34719">MSLAPVALFVYNRPDHTRQTVEALAANALAGETSLYVFSDAPRNEAARQSVDEVRSYVRSITGFKCLTLIERDTNFGLARSIIDGVTGLCEQYGRVIVVEDDLVTSPRFLSYMNDALTFYEHETLVMQIGGHIVPIPEFSERREALFLPFITSWGWGTWARAWKHFDPTAQGWETIRDDRALRNRFNLDGHFDYATMLQMQLDGKIDSWAIRWYLSVFMKRGLALFPPRSFVRNIGFAGGTHGSRVLRWTLSRQPISDEPVSFPRVTQVVDGDYALLKKALFRQTGGPLGAVFRWARRRLGSGMR</sequence>
<proteinExistence type="predicted"/>
<dbReference type="SUPFAM" id="SSF53448">
    <property type="entry name" value="Nucleotide-diphospho-sugar transferases"/>
    <property type="match status" value="1"/>
</dbReference>
<dbReference type="STRING" id="1715989.NITINOP_3098"/>
<keyword evidence="2" id="KW-1185">Reference proteome</keyword>
<dbReference type="AlphaFoldDB" id="A0A0S4KZM6"/>
<name>A0A0S4KZM6_9BACT</name>
<accession>A0A0S4KZM6</accession>
<dbReference type="Proteomes" id="UP000066284">
    <property type="component" value="Chromosome 1"/>
</dbReference>